<evidence type="ECO:0000313" key="1">
    <source>
        <dbReference type="EMBL" id="SIS15756.1"/>
    </source>
</evidence>
<proteinExistence type="predicted"/>
<protein>
    <submittedName>
        <fullName evidence="1">Uncharacterized protein</fullName>
    </submittedName>
</protein>
<name>A0A1N7GT68_9NOCA</name>
<gene>
    <name evidence="1" type="ORF">SAMN05445060_3108</name>
</gene>
<evidence type="ECO:0000313" key="2">
    <source>
        <dbReference type="Proteomes" id="UP000186218"/>
    </source>
</evidence>
<dbReference type="STRING" id="1344003.SAMN05445060_3108"/>
<dbReference type="Proteomes" id="UP000186218">
    <property type="component" value="Unassembled WGS sequence"/>
</dbReference>
<dbReference type="EMBL" id="FTNT01000009">
    <property type="protein sequence ID" value="SIS15756.1"/>
    <property type="molecule type" value="Genomic_DNA"/>
</dbReference>
<accession>A0A1N7GT68</accession>
<sequence>MSRLTIRTLAEVQTPRVSARVPVTGVSALTPMRQRPRDDVDPAVRELGMRAMHLVLEVVDRRRPPAQLAPIAVPHIIDQLRASVGPRATSRTAATLRRVHVQWPRPDAAEIFGTYQRGDRVQAIAGRIERVPVRLPTVDGRPRRTELRWQLVAVNLG</sequence>
<dbReference type="Pfam" id="PF20060">
    <property type="entry name" value="DUF6459"/>
    <property type="match status" value="1"/>
</dbReference>
<organism evidence="1 2">
    <name type="scientific">Williamsia sterculiae</name>
    <dbReference type="NCBI Taxonomy" id="1344003"/>
    <lineage>
        <taxon>Bacteria</taxon>
        <taxon>Bacillati</taxon>
        <taxon>Actinomycetota</taxon>
        <taxon>Actinomycetes</taxon>
        <taxon>Mycobacteriales</taxon>
        <taxon>Nocardiaceae</taxon>
        <taxon>Williamsia</taxon>
    </lineage>
</organism>
<dbReference type="AlphaFoldDB" id="A0A1N7GT68"/>
<keyword evidence="2" id="KW-1185">Reference proteome</keyword>
<dbReference type="InterPro" id="IPR045596">
    <property type="entry name" value="DUF6459"/>
</dbReference>
<reference evidence="1 2" key="1">
    <citation type="submission" date="2017-01" db="EMBL/GenBank/DDBJ databases">
        <authorList>
            <person name="Mah S.A."/>
            <person name="Swanson W.J."/>
            <person name="Moy G.W."/>
            <person name="Vacquier V.D."/>
        </authorList>
    </citation>
    <scope>NUCLEOTIDE SEQUENCE [LARGE SCALE GENOMIC DNA]</scope>
    <source>
        <strain evidence="1 2">CPCC 203464</strain>
    </source>
</reference>